<name>A0A420EAQ7_9ALTE</name>
<dbReference type="GO" id="GO:0005524">
    <property type="term" value="F:ATP binding"/>
    <property type="evidence" value="ECO:0007669"/>
    <property type="project" value="UniProtKB-KW"/>
</dbReference>
<evidence type="ECO:0000256" key="7">
    <source>
        <dbReference type="ARBA" id="ARBA00023056"/>
    </source>
</evidence>
<evidence type="ECO:0000259" key="11">
    <source>
        <dbReference type="Pfam" id="PF24894"/>
    </source>
</evidence>
<dbReference type="CDD" id="cd02508">
    <property type="entry name" value="ADP_Glucose_PP"/>
    <property type="match status" value="1"/>
</dbReference>
<feature type="binding site" evidence="9">
    <location>
        <position position="98"/>
    </location>
    <ligand>
        <name>alpha-D-glucose 1-phosphate</name>
        <dbReference type="ChEBI" id="CHEBI:58601"/>
    </ligand>
</feature>
<dbReference type="RefSeq" id="WP_120355005.1">
    <property type="nucleotide sequence ID" value="NZ_RAQO01000006.1"/>
</dbReference>
<dbReference type="InterPro" id="IPR029044">
    <property type="entry name" value="Nucleotide-diphossugar_trans"/>
</dbReference>
<feature type="site" description="Could play a key role in the communication between the regulatory and the substrate sites" evidence="9">
    <location>
        <position position="97"/>
    </location>
</feature>
<reference evidence="12 13" key="1">
    <citation type="submission" date="2018-09" db="EMBL/GenBank/DDBJ databases">
        <authorList>
            <person name="Wang Z."/>
        </authorList>
    </citation>
    <scope>NUCLEOTIDE SEQUENCE [LARGE SCALE GENOMIC DNA]</scope>
    <source>
        <strain evidence="12 13">ALS 81</strain>
    </source>
</reference>
<dbReference type="HAMAP" id="MF_00624">
    <property type="entry name" value="GlgC"/>
    <property type="match status" value="1"/>
</dbReference>
<dbReference type="Gene3D" id="3.90.550.10">
    <property type="entry name" value="Spore Coat Polysaccharide Biosynthesis Protein SpsA, Chain A"/>
    <property type="match status" value="1"/>
</dbReference>
<comment type="pathway">
    <text evidence="9">Glycan biosynthesis; glycogen biosynthesis.</text>
</comment>
<dbReference type="PANTHER" id="PTHR43523:SF2">
    <property type="entry name" value="GLUCOSE-1-PHOSPHATE ADENYLYLTRANSFERASE"/>
    <property type="match status" value="1"/>
</dbReference>
<keyword evidence="7 9" id="KW-0320">Glycogen biosynthesis</keyword>
<gene>
    <name evidence="9 12" type="primary">glgC</name>
    <name evidence="12" type="ORF">DBZ36_10975</name>
</gene>
<dbReference type="Pfam" id="PF00483">
    <property type="entry name" value="NTP_transferase"/>
    <property type="match status" value="1"/>
</dbReference>
<feature type="domain" description="Glucose-1-phosphate adenylyltransferase/Bifunctional protein GlmU-like C-terminal hexapeptide" evidence="11">
    <location>
        <begin position="296"/>
        <end position="399"/>
    </location>
</feature>
<dbReference type="GO" id="GO:0008878">
    <property type="term" value="F:glucose-1-phosphate adenylyltransferase activity"/>
    <property type="evidence" value="ECO:0007669"/>
    <property type="project" value="UniProtKB-UniRule"/>
</dbReference>
<evidence type="ECO:0000256" key="5">
    <source>
        <dbReference type="ARBA" id="ARBA00022741"/>
    </source>
</evidence>
<dbReference type="NCBIfam" id="NF001947">
    <property type="entry name" value="PRK00725.1"/>
    <property type="match status" value="1"/>
</dbReference>
<dbReference type="Pfam" id="PF24894">
    <property type="entry name" value="Hexapep_GlmU"/>
    <property type="match status" value="1"/>
</dbReference>
<dbReference type="PROSITE" id="PS00810">
    <property type="entry name" value="ADP_GLC_PYROPHOSPH_3"/>
    <property type="match status" value="1"/>
</dbReference>
<comment type="similarity">
    <text evidence="1 9">Belongs to the bacterial/plant glucose-1-phosphate adenylyltransferase family.</text>
</comment>
<keyword evidence="6 9" id="KW-0067">ATP-binding</keyword>
<dbReference type="PANTHER" id="PTHR43523">
    <property type="entry name" value="GLUCOSE-1-PHOSPHATE ADENYLYLTRANSFERASE-RELATED"/>
    <property type="match status" value="1"/>
</dbReference>
<proteinExistence type="inferred from homology"/>
<evidence type="ECO:0000256" key="6">
    <source>
        <dbReference type="ARBA" id="ARBA00022840"/>
    </source>
</evidence>
<comment type="catalytic activity">
    <reaction evidence="9">
        <text>alpha-D-glucose 1-phosphate + ATP + H(+) = ADP-alpha-D-glucose + diphosphate</text>
        <dbReference type="Rhea" id="RHEA:12120"/>
        <dbReference type="ChEBI" id="CHEBI:15378"/>
        <dbReference type="ChEBI" id="CHEBI:30616"/>
        <dbReference type="ChEBI" id="CHEBI:33019"/>
        <dbReference type="ChEBI" id="CHEBI:57498"/>
        <dbReference type="ChEBI" id="CHEBI:58601"/>
        <dbReference type="EC" id="2.7.7.27"/>
    </reaction>
</comment>
<accession>A0A420EAQ7</accession>
<protein>
    <recommendedName>
        <fullName evidence="9">Glucose-1-phosphate adenylyltransferase</fullName>
        <ecNumber evidence="9">2.7.7.27</ecNumber>
    </recommendedName>
    <alternativeName>
        <fullName evidence="9">ADP-glucose pyrophosphorylase</fullName>
        <shortName evidence="9">ADPGlc PPase</shortName>
    </alternativeName>
    <alternativeName>
        <fullName evidence="9">ADP-glucose synthase</fullName>
    </alternativeName>
</protein>
<keyword evidence="8 9" id="KW-0119">Carbohydrate metabolism</keyword>
<evidence type="ECO:0000256" key="3">
    <source>
        <dbReference type="ARBA" id="ARBA00022679"/>
    </source>
</evidence>
<evidence type="ECO:0000256" key="2">
    <source>
        <dbReference type="ARBA" id="ARBA00022600"/>
    </source>
</evidence>
<dbReference type="CDD" id="cd04651">
    <property type="entry name" value="LbH_G1P_AT_C"/>
    <property type="match status" value="1"/>
</dbReference>
<keyword evidence="3 9" id="KW-0808">Transferase</keyword>
<dbReference type="GO" id="GO:0005978">
    <property type="term" value="P:glycogen biosynthetic process"/>
    <property type="evidence" value="ECO:0007669"/>
    <property type="project" value="UniProtKB-UniRule"/>
</dbReference>
<comment type="subunit">
    <text evidence="9">Homotetramer.</text>
</comment>
<evidence type="ECO:0000256" key="4">
    <source>
        <dbReference type="ARBA" id="ARBA00022695"/>
    </source>
</evidence>
<organism evidence="12 13">
    <name type="scientific">Alginatibacterium sediminis</name>
    <dbReference type="NCBI Taxonomy" id="2164068"/>
    <lineage>
        <taxon>Bacteria</taxon>
        <taxon>Pseudomonadati</taxon>
        <taxon>Pseudomonadota</taxon>
        <taxon>Gammaproteobacteria</taxon>
        <taxon>Alteromonadales</taxon>
        <taxon>Alteromonadaceae</taxon>
        <taxon>Alginatibacterium</taxon>
    </lineage>
</organism>
<dbReference type="EC" id="2.7.7.27" evidence="9"/>
<dbReference type="InterPro" id="IPR056818">
    <property type="entry name" value="GlmU/GlgC-like_hexapep"/>
</dbReference>
<evidence type="ECO:0000256" key="1">
    <source>
        <dbReference type="ARBA" id="ARBA00010443"/>
    </source>
</evidence>
<feature type="domain" description="Nucleotidyl transferase" evidence="10">
    <location>
        <begin position="7"/>
        <end position="273"/>
    </location>
</feature>
<dbReference type="InterPro" id="IPR005835">
    <property type="entry name" value="NTP_transferase_dom"/>
</dbReference>
<dbReference type="SUPFAM" id="SSF53448">
    <property type="entry name" value="Nucleotide-diphospho-sugar transferases"/>
    <property type="match status" value="1"/>
</dbReference>
<keyword evidence="4 9" id="KW-0548">Nucleotidyltransferase</keyword>
<evidence type="ECO:0000259" key="10">
    <source>
        <dbReference type="Pfam" id="PF00483"/>
    </source>
</evidence>
<feature type="binding site" evidence="9">
    <location>
        <begin position="178"/>
        <end position="179"/>
    </location>
    <ligand>
        <name>alpha-D-glucose 1-phosphate</name>
        <dbReference type="ChEBI" id="CHEBI:58601"/>
    </ligand>
</feature>
<dbReference type="Proteomes" id="UP000286482">
    <property type="component" value="Unassembled WGS sequence"/>
</dbReference>
<dbReference type="PROSITE" id="PS00808">
    <property type="entry name" value="ADP_GLC_PYROPHOSPH_1"/>
    <property type="match status" value="1"/>
</dbReference>
<evidence type="ECO:0000256" key="8">
    <source>
        <dbReference type="ARBA" id="ARBA00023277"/>
    </source>
</evidence>
<dbReference type="AlphaFoldDB" id="A0A420EAQ7"/>
<dbReference type="InterPro" id="IPR011004">
    <property type="entry name" value="Trimer_LpxA-like_sf"/>
</dbReference>
<feature type="binding site" evidence="9">
    <location>
        <position position="163"/>
    </location>
    <ligand>
        <name>alpha-D-glucose 1-phosphate</name>
        <dbReference type="ChEBI" id="CHEBI:58601"/>
    </ligand>
</feature>
<keyword evidence="5 9" id="KW-0547">Nucleotide-binding</keyword>
<dbReference type="UniPathway" id="UPA00164"/>
<sequence length="433" mass="47790">MISETLTIVLAGGVGSRLAPLTQHRAKPAVPFGGKYRIIDFTLSNCLYSGLRRILVLTQYKSHSLHKHIRDGWSIFNPELSEYVTTVPPQQMHGEKWYGGTADAIYQNLYLLERSKAKYVVVLSGDHIYRMDYAAMLEGHINNNADLTIACMEVSKDEAKEFGVMQVDAHQQILDFAEKPDEPSELPNQPGRSLASMGVYIFKMSSLITALKGDAGREQSEHDFGKDIIPKLIANKRVFAHGFGGSQGRVSQDCYWRDVGTIDAYYQANMDLLKPVPPLDLYQEDWQIRTYEKQYPPARTVPGSSGNEGISINSITASGVVVAGACVQNSILFAKVRVEDEAMVNESVLLDRVVVGKNAQLRRCIIDKDVVIPAGTKIGFDKKTDAALFTISPDGVVVVPEGYVFEQAPSKQASRPIVSPNLNVTSERAVHAK</sequence>
<evidence type="ECO:0000313" key="13">
    <source>
        <dbReference type="Proteomes" id="UP000286482"/>
    </source>
</evidence>
<feature type="site" description="Could play a key role in the communication between the regulatory and the substrate sites" evidence="9">
    <location>
        <position position="59"/>
    </location>
</feature>
<feature type="binding site" evidence="9">
    <location>
        <position position="196"/>
    </location>
    <ligand>
        <name>alpha-D-glucose 1-phosphate</name>
        <dbReference type="ChEBI" id="CHEBI:58601"/>
    </ligand>
</feature>
<comment type="caution">
    <text evidence="12">The sequence shown here is derived from an EMBL/GenBank/DDBJ whole genome shotgun (WGS) entry which is preliminary data.</text>
</comment>
<evidence type="ECO:0000256" key="9">
    <source>
        <dbReference type="HAMAP-Rule" id="MF_00624"/>
    </source>
</evidence>
<dbReference type="NCBIfam" id="TIGR02091">
    <property type="entry name" value="glgC"/>
    <property type="match status" value="1"/>
</dbReference>
<evidence type="ECO:0000313" key="12">
    <source>
        <dbReference type="EMBL" id="RKF17778.1"/>
    </source>
</evidence>
<dbReference type="InterPro" id="IPR005836">
    <property type="entry name" value="ADP_Glu_pyroP_CS"/>
</dbReference>
<dbReference type="EMBL" id="RAQO01000006">
    <property type="protein sequence ID" value="RKF17778.1"/>
    <property type="molecule type" value="Genomic_DNA"/>
</dbReference>
<keyword evidence="2 9" id="KW-0321">Glycogen metabolism</keyword>
<dbReference type="InterPro" id="IPR023049">
    <property type="entry name" value="GlgC_bac"/>
</dbReference>
<comment type="function">
    <text evidence="9">Involved in the biosynthesis of ADP-glucose, a building block required for the elongation reactions to produce glycogen. Catalyzes the reaction between ATP and alpha-D-glucose 1-phosphate (G1P) to produce pyrophosphate and ADP-Glc.</text>
</comment>
<keyword evidence="13" id="KW-1185">Reference proteome</keyword>
<dbReference type="OrthoDB" id="9801810at2"/>
<dbReference type="InterPro" id="IPR011831">
    <property type="entry name" value="ADP-Glc_PPase"/>
</dbReference>
<dbReference type="NCBIfam" id="NF002023">
    <property type="entry name" value="PRK00844.1"/>
    <property type="match status" value="1"/>
</dbReference>
<dbReference type="Gene3D" id="2.160.10.10">
    <property type="entry name" value="Hexapeptide repeat proteins"/>
    <property type="match status" value="1"/>
</dbReference>
<dbReference type="PROSITE" id="PS00809">
    <property type="entry name" value="ADP_GLC_PYROPHOSPH_2"/>
    <property type="match status" value="1"/>
</dbReference>
<dbReference type="SUPFAM" id="SSF51161">
    <property type="entry name" value="Trimeric LpxA-like enzymes"/>
    <property type="match status" value="1"/>
</dbReference>